<dbReference type="GO" id="GO:0004672">
    <property type="term" value="F:protein kinase activity"/>
    <property type="evidence" value="ECO:0007669"/>
    <property type="project" value="InterPro"/>
</dbReference>
<dbReference type="InterPro" id="IPR011009">
    <property type="entry name" value="Kinase-like_dom_sf"/>
</dbReference>
<dbReference type="Pfam" id="PF00069">
    <property type="entry name" value="Pkinase"/>
    <property type="match status" value="1"/>
</dbReference>
<dbReference type="SMART" id="SM00220">
    <property type="entry name" value="S_TKc"/>
    <property type="match status" value="1"/>
</dbReference>
<protein>
    <submittedName>
        <fullName evidence="3">Pkinase domain-containing protein</fullName>
    </submittedName>
</protein>
<accession>A0A1Q3AZ11</accession>
<keyword evidence="3" id="KW-0808">Transferase</keyword>
<dbReference type="Gene3D" id="1.10.510.10">
    <property type="entry name" value="Transferase(Phosphotransferase) domain 1"/>
    <property type="match status" value="1"/>
</dbReference>
<dbReference type="InParanoid" id="A0A1Q3AZ11"/>
<feature type="domain" description="Protein kinase" evidence="2">
    <location>
        <begin position="1"/>
        <end position="226"/>
    </location>
</feature>
<proteinExistence type="inferred from homology"/>
<dbReference type="OrthoDB" id="248923at2759"/>
<dbReference type="PROSITE" id="PS50011">
    <property type="entry name" value="PROTEIN_KINASE_DOM"/>
    <property type="match status" value="1"/>
</dbReference>
<dbReference type="GO" id="GO:0005524">
    <property type="term" value="F:ATP binding"/>
    <property type="evidence" value="ECO:0007669"/>
    <property type="project" value="InterPro"/>
</dbReference>
<gene>
    <name evidence="3" type="ORF">CFOL_v3_04413</name>
</gene>
<name>A0A1Q3AZ11_CEPFO</name>
<evidence type="ECO:0000313" key="3">
    <source>
        <dbReference type="EMBL" id="GAV60885.1"/>
    </source>
</evidence>
<dbReference type="InterPro" id="IPR000719">
    <property type="entry name" value="Prot_kinase_dom"/>
</dbReference>
<dbReference type="InterPro" id="IPR047173">
    <property type="entry name" value="STRAD_A/B-like"/>
</dbReference>
<dbReference type="AlphaFoldDB" id="A0A1Q3AZ11"/>
<dbReference type="Proteomes" id="UP000187406">
    <property type="component" value="Unassembled WGS sequence"/>
</dbReference>
<dbReference type="STRING" id="3775.A0A1Q3AZ11"/>
<dbReference type="FunFam" id="1.10.510.10:FF:000947">
    <property type="entry name" value="serine/threonine-protein kinase OSR1"/>
    <property type="match status" value="1"/>
</dbReference>
<sequence>MERCNSDLDNIRREVHTMGLIDHPNVLRAHCSFVSGTTLWIVMPYTSGGSCHHLINSECPEGFEECVIATLLLQVLKALAYLHAQGHIHRDVKAGNILLDSSGAVKLADFGVSACMFDTGDRQRSRNTFVGTPCWMAPEVMEQFNGYDFKADIWSFGITALELAHGHPPLSKYPPMKVLMMTLQNPPPALEDKKFSKSFKEMVAACLVKDPKKRPTAEMLLKHRFFRHARSNEFLARVLLKGLSPLSHRFKSLKEKEAAAIPVPDKEIICKEQISSQKEPVPDRNLQGAIDTEGVCTSDQCMELRSRGSKKAGLLYSGF</sequence>
<dbReference type="PANTHER" id="PTHR48014">
    <property type="entry name" value="SERINE/THREONINE-PROTEIN KINASE FRAY2"/>
    <property type="match status" value="1"/>
</dbReference>
<comment type="similarity">
    <text evidence="1">Belongs to the protein kinase superfamily. STE Ser/Thr protein kinase family. STE20 subfamily.</text>
</comment>
<evidence type="ECO:0000256" key="1">
    <source>
        <dbReference type="ARBA" id="ARBA00008874"/>
    </source>
</evidence>
<dbReference type="SUPFAM" id="SSF56112">
    <property type="entry name" value="Protein kinase-like (PK-like)"/>
    <property type="match status" value="1"/>
</dbReference>
<keyword evidence="4" id="KW-1185">Reference proteome</keyword>
<dbReference type="PANTHER" id="PTHR48014:SF10">
    <property type="entry name" value="PROTEIN KINASE SUPERFAMILY PROTEIN"/>
    <property type="match status" value="1"/>
</dbReference>
<dbReference type="GO" id="GO:0043539">
    <property type="term" value="F:protein serine/threonine kinase activator activity"/>
    <property type="evidence" value="ECO:0007669"/>
    <property type="project" value="InterPro"/>
</dbReference>
<evidence type="ECO:0000313" key="4">
    <source>
        <dbReference type="Proteomes" id="UP000187406"/>
    </source>
</evidence>
<organism evidence="3 4">
    <name type="scientific">Cephalotus follicularis</name>
    <name type="common">Albany pitcher plant</name>
    <dbReference type="NCBI Taxonomy" id="3775"/>
    <lineage>
        <taxon>Eukaryota</taxon>
        <taxon>Viridiplantae</taxon>
        <taxon>Streptophyta</taxon>
        <taxon>Embryophyta</taxon>
        <taxon>Tracheophyta</taxon>
        <taxon>Spermatophyta</taxon>
        <taxon>Magnoliopsida</taxon>
        <taxon>eudicotyledons</taxon>
        <taxon>Gunneridae</taxon>
        <taxon>Pentapetalae</taxon>
        <taxon>rosids</taxon>
        <taxon>fabids</taxon>
        <taxon>Oxalidales</taxon>
        <taxon>Cephalotaceae</taxon>
        <taxon>Cephalotus</taxon>
    </lineage>
</organism>
<reference evidence="4" key="1">
    <citation type="submission" date="2016-04" db="EMBL/GenBank/DDBJ databases">
        <title>Cephalotus genome sequencing.</title>
        <authorList>
            <person name="Fukushima K."/>
            <person name="Hasebe M."/>
            <person name="Fang X."/>
        </authorList>
    </citation>
    <scope>NUCLEOTIDE SEQUENCE [LARGE SCALE GENOMIC DNA]</scope>
    <source>
        <strain evidence="4">cv. St1</strain>
    </source>
</reference>
<keyword evidence="3" id="KW-0418">Kinase</keyword>
<dbReference type="FunCoup" id="A0A1Q3AZ11">
    <property type="interactions" value="156"/>
</dbReference>
<evidence type="ECO:0000259" key="2">
    <source>
        <dbReference type="PROSITE" id="PS50011"/>
    </source>
</evidence>
<comment type="caution">
    <text evidence="3">The sequence shown here is derived from an EMBL/GenBank/DDBJ whole genome shotgun (WGS) entry which is preliminary data.</text>
</comment>
<dbReference type="EMBL" id="BDDD01000176">
    <property type="protein sequence ID" value="GAV60885.1"/>
    <property type="molecule type" value="Genomic_DNA"/>
</dbReference>